<dbReference type="SUPFAM" id="SSF158472">
    <property type="entry name" value="HAMP domain-like"/>
    <property type="match status" value="1"/>
</dbReference>
<dbReference type="SMART" id="SM00448">
    <property type="entry name" value="REC"/>
    <property type="match status" value="1"/>
</dbReference>
<dbReference type="CDD" id="cd16922">
    <property type="entry name" value="HATPase_EvgS-ArcB-TorS-like"/>
    <property type="match status" value="1"/>
</dbReference>
<evidence type="ECO:0000313" key="20">
    <source>
        <dbReference type="Proteomes" id="UP000283255"/>
    </source>
</evidence>
<dbReference type="Pfam" id="PF02743">
    <property type="entry name" value="dCache_1"/>
    <property type="match status" value="1"/>
</dbReference>
<keyword evidence="10" id="KW-0902">Two-component regulatory system</keyword>
<dbReference type="Gene3D" id="3.30.450.20">
    <property type="entry name" value="PAS domain"/>
    <property type="match status" value="2"/>
</dbReference>
<dbReference type="InterPro" id="IPR005467">
    <property type="entry name" value="His_kinase_dom"/>
</dbReference>
<keyword evidence="8" id="KW-0418">Kinase</keyword>
<dbReference type="Gene3D" id="3.30.565.10">
    <property type="entry name" value="Histidine kinase-like ATPase, C-terminal domain"/>
    <property type="match status" value="1"/>
</dbReference>
<dbReference type="Gene3D" id="1.10.8.500">
    <property type="entry name" value="HAMP domain in histidine kinase"/>
    <property type="match status" value="1"/>
</dbReference>
<dbReference type="PROSITE" id="PS50112">
    <property type="entry name" value="PAS"/>
    <property type="match status" value="1"/>
</dbReference>
<dbReference type="CDD" id="cd17574">
    <property type="entry name" value="REC_OmpR"/>
    <property type="match status" value="1"/>
</dbReference>
<dbReference type="CDD" id="cd00082">
    <property type="entry name" value="HisKA"/>
    <property type="match status" value="1"/>
</dbReference>
<dbReference type="SMART" id="SM00091">
    <property type="entry name" value="PAS"/>
    <property type="match status" value="1"/>
</dbReference>
<dbReference type="InterPro" id="IPR003661">
    <property type="entry name" value="HisK_dim/P_dom"/>
</dbReference>
<dbReference type="FunFam" id="3.30.565.10:FF:000010">
    <property type="entry name" value="Sensor histidine kinase RcsC"/>
    <property type="match status" value="1"/>
</dbReference>
<evidence type="ECO:0000259" key="16">
    <source>
        <dbReference type="PROSITE" id="PS50110"/>
    </source>
</evidence>
<reference evidence="19 20" key="1">
    <citation type="submission" date="2018-09" db="EMBL/GenBank/DDBJ databases">
        <authorList>
            <person name="Wang F."/>
        </authorList>
    </citation>
    <scope>NUCLEOTIDE SEQUENCE [LARGE SCALE GENOMIC DNA]</scope>
    <source>
        <strain evidence="19 20">PLHSC7-2</strain>
    </source>
</reference>
<dbReference type="Pfam" id="PF13426">
    <property type="entry name" value="PAS_9"/>
    <property type="match status" value="1"/>
</dbReference>
<dbReference type="SUPFAM" id="SSF55785">
    <property type="entry name" value="PYP-like sensor domain (PAS domain)"/>
    <property type="match status" value="1"/>
</dbReference>
<feature type="domain" description="Histidine kinase" evidence="15">
    <location>
        <begin position="462"/>
        <end position="680"/>
    </location>
</feature>
<evidence type="ECO:0000256" key="10">
    <source>
        <dbReference type="ARBA" id="ARBA00023012"/>
    </source>
</evidence>
<dbReference type="SMART" id="SM00388">
    <property type="entry name" value="HisKA"/>
    <property type="match status" value="1"/>
</dbReference>
<evidence type="ECO:0000256" key="14">
    <source>
        <dbReference type="SAM" id="Phobius"/>
    </source>
</evidence>
<evidence type="ECO:0000259" key="18">
    <source>
        <dbReference type="PROSITE" id="PS50885"/>
    </source>
</evidence>
<comment type="caution">
    <text evidence="19">The sequence shown here is derived from an EMBL/GenBank/DDBJ whole genome shotgun (WGS) entry which is preliminary data.</text>
</comment>
<evidence type="ECO:0000256" key="13">
    <source>
        <dbReference type="SAM" id="Coils"/>
    </source>
</evidence>
<dbReference type="SMART" id="SM00387">
    <property type="entry name" value="HATPase_c"/>
    <property type="match status" value="1"/>
</dbReference>
<dbReference type="PROSITE" id="PS50885">
    <property type="entry name" value="HAMP"/>
    <property type="match status" value="1"/>
</dbReference>
<keyword evidence="5 12" id="KW-0597">Phosphoprotein</keyword>
<evidence type="ECO:0000256" key="4">
    <source>
        <dbReference type="ARBA" id="ARBA00022475"/>
    </source>
</evidence>
<dbReference type="EC" id="2.7.13.3" evidence="3"/>
<dbReference type="InterPro" id="IPR001789">
    <property type="entry name" value="Sig_transdc_resp-reg_receiver"/>
</dbReference>
<evidence type="ECO:0000259" key="15">
    <source>
        <dbReference type="PROSITE" id="PS50109"/>
    </source>
</evidence>
<feature type="coiled-coil region" evidence="13">
    <location>
        <begin position="839"/>
        <end position="883"/>
    </location>
</feature>
<dbReference type="InterPro" id="IPR000014">
    <property type="entry name" value="PAS"/>
</dbReference>
<evidence type="ECO:0000256" key="1">
    <source>
        <dbReference type="ARBA" id="ARBA00000085"/>
    </source>
</evidence>
<dbReference type="SMART" id="SM00304">
    <property type="entry name" value="HAMP"/>
    <property type="match status" value="1"/>
</dbReference>
<evidence type="ECO:0000256" key="8">
    <source>
        <dbReference type="ARBA" id="ARBA00022777"/>
    </source>
</evidence>
<dbReference type="InterPro" id="IPR036890">
    <property type="entry name" value="HATPase_C_sf"/>
</dbReference>
<dbReference type="Proteomes" id="UP000283255">
    <property type="component" value="Unassembled WGS sequence"/>
</dbReference>
<dbReference type="PRINTS" id="PR00344">
    <property type="entry name" value="BCTRLSENSOR"/>
</dbReference>
<keyword evidence="6" id="KW-0808">Transferase</keyword>
<reference evidence="19 20" key="2">
    <citation type="submission" date="2019-01" db="EMBL/GenBank/DDBJ databases">
        <title>Motilimonas pumilus sp. nov., isolated from the gut of sea cucumber (Apostichopus japonicus).</title>
        <authorList>
            <person name="Wang F.-Q."/>
            <person name="Ren L.-H."/>
            <person name="Lin Y.-W."/>
            <person name="Sun G.-H."/>
            <person name="Du Z.-J."/>
            <person name="Zhao J.-X."/>
            <person name="Liu X.-J."/>
            <person name="Liu L.-J."/>
        </authorList>
    </citation>
    <scope>NUCLEOTIDE SEQUENCE [LARGE SCALE GENOMIC DNA]</scope>
    <source>
        <strain evidence="19 20">PLHSC7-2</strain>
    </source>
</reference>
<evidence type="ECO:0000256" key="9">
    <source>
        <dbReference type="ARBA" id="ARBA00022989"/>
    </source>
</evidence>
<name>A0A418Y9T8_9GAMM</name>
<keyword evidence="4" id="KW-1003">Cell membrane</keyword>
<dbReference type="AlphaFoldDB" id="A0A418Y9T8"/>
<keyword evidence="7 14" id="KW-0812">Transmembrane</keyword>
<gene>
    <name evidence="19" type="ORF">D1Z90_19175</name>
</gene>
<dbReference type="Pfam" id="PF00672">
    <property type="entry name" value="HAMP"/>
    <property type="match status" value="1"/>
</dbReference>
<keyword evidence="13" id="KW-0175">Coiled coil</keyword>
<dbReference type="InterPro" id="IPR036097">
    <property type="entry name" value="HisK_dim/P_sf"/>
</dbReference>
<dbReference type="SUPFAM" id="SSF52172">
    <property type="entry name" value="CheY-like"/>
    <property type="match status" value="1"/>
</dbReference>
<feature type="domain" description="PAS" evidence="17">
    <location>
        <begin position="866"/>
        <end position="910"/>
    </location>
</feature>
<evidence type="ECO:0000256" key="3">
    <source>
        <dbReference type="ARBA" id="ARBA00012438"/>
    </source>
</evidence>
<keyword evidence="20" id="KW-1185">Reference proteome</keyword>
<dbReference type="Gene3D" id="1.10.287.130">
    <property type="match status" value="1"/>
</dbReference>
<dbReference type="InterPro" id="IPR011006">
    <property type="entry name" value="CheY-like_superfamily"/>
</dbReference>
<dbReference type="Pfam" id="PF00072">
    <property type="entry name" value="Response_reg"/>
    <property type="match status" value="1"/>
</dbReference>
<accession>A0A418Y9T8</accession>
<feature type="modified residue" description="4-aspartylphosphate" evidence="12">
    <location>
        <position position="767"/>
    </location>
</feature>
<dbReference type="Gene3D" id="3.40.50.2300">
    <property type="match status" value="1"/>
</dbReference>
<evidence type="ECO:0000313" key="19">
    <source>
        <dbReference type="EMBL" id="RJG38273.1"/>
    </source>
</evidence>
<evidence type="ECO:0000256" key="6">
    <source>
        <dbReference type="ARBA" id="ARBA00022679"/>
    </source>
</evidence>
<dbReference type="GO" id="GO:0000155">
    <property type="term" value="F:phosphorelay sensor kinase activity"/>
    <property type="evidence" value="ECO:0007669"/>
    <property type="project" value="InterPro"/>
</dbReference>
<dbReference type="PANTHER" id="PTHR43547">
    <property type="entry name" value="TWO-COMPONENT HISTIDINE KINASE"/>
    <property type="match status" value="1"/>
</dbReference>
<sequence>MLMRPMKDISFRAKLSVAFLLLSITPIAVIAAVFHFSFVSNNEKQAYDTLFAIAQNKQATLQQHMQGLRQQALHFSNTDFVRYAMSRFYGFSYAFDLIDDSPDKAAQLLRDSYTQSGHFKALPSKLGMTVGSYNHVYERFDDGFSDFIGSSDFSDILLVNPTGRVVYSNSKGVYFTADLTSTAYRNTPLSELFFRLSESLAPNSAPEVIVFSDFIVDPKSHDIRSYLLLPVKNHEVFSGYIAFVLPPDALANMMASRQGLGATGESYLVNQAGIIFSHRDSREAERAKFPVELNASIQAQKGVNGVMKAVNYKGQATFAAYTFSDFLNTRWSIIAEQSASEVQASNIKFRNLIIFIGLLSAAVMTVMIYLIALSLTRPLHSLMLATKAVTEGNWHKKILGTSRRDEIGQLASQFSLMQQAIRQQLQVIGDTNQQLEQQVALINQQNEQLVQADKIKDEFLTNTSHELRTPLTGVIGITESLLNGVAGPCNEQQSQQLHLALSGAQRLAHLVDDLTDFHQIKDNRLRIQLQPVAVLPVVQRVFELAKHNLSNPYVELHADLPKQDHVVIADSIRLEQVLHNLLSNAMKYTRRGQITLTVKAARGHVSIAVTDSGIGIAESDLAVIFEPFKQVDGSETRTQGGSGLGLAISQQLVQLMGGQLACQSELGQGSRFEFCLPMTQRPVLTSCEQALNQRQSLLVEPVSLLPSAVKGELQSLGQVLVVDDEAMNLQVIHNHLSLAGYQTQLCQDGQQALTLLAQQPFDLLILDVMLPSISGFEVAIAIRAQQGLVDLPILMLTAKTRTKDVLRGFQVGANDYLMKPFLQDELLARVGSLIRAKQSQQHSEENKRLKQQMAKHIEVEQMLQQSQQNMQHMLAQVEDAIININPFQQVVFCNYAAVKLLGCQECELLGADISTFFMAAEVNQLLANLNQRGQLEARLTLQRGEQDARALQVSASLISAYSDYAEISLVCHELGDELSTLSAKSNVDNGQALHCEQLIESDYRQDLVTVMNHALALWNAAGHSKVELAEQSKIWSVYLDRSSAQTRTLDKYLLLETLPKKPRWRDVLRTATFVKQNVAVACGDKESQGYLAQIEISCEQIKRYINCK</sequence>
<dbReference type="InterPro" id="IPR003660">
    <property type="entry name" value="HAMP_dom"/>
</dbReference>
<evidence type="ECO:0000256" key="7">
    <source>
        <dbReference type="ARBA" id="ARBA00022692"/>
    </source>
</evidence>
<dbReference type="SUPFAM" id="SSF55874">
    <property type="entry name" value="ATPase domain of HSP90 chaperone/DNA topoisomerase II/histidine kinase"/>
    <property type="match status" value="1"/>
</dbReference>
<feature type="transmembrane region" description="Helical" evidence="14">
    <location>
        <begin position="352"/>
        <end position="373"/>
    </location>
</feature>
<evidence type="ECO:0000256" key="5">
    <source>
        <dbReference type="ARBA" id="ARBA00022553"/>
    </source>
</evidence>
<keyword evidence="11 14" id="KW-0472">Membrane</keyword>
<dbReference type="InterPro" id="IPR004358">
    <property type="entry name" value="Sig_transdc_His_kin-like_C"/>
</dbReference>
<dbReference type="CDD" id="cd22890">
    <property type="entry name" value="ChiS-DBD"/>
    <property type="match status" value="1"/>
</dbReference>
<comment type="subcellular location">
    <subcellularLocation>
        <location evidence="2">Cell membrane</location>
        <topology evidence="2">Multi-pass membrane protein</topology>
    </subcellularLocation>
</comment>
<evidence type="ECO:0000256" key="2">
    <source>
        <dbReference type="ARBA" id="ARBA00004651"/>
    </source>
</evidence>
<dbReference type="InterPro" id="IPR035965">
    <property type="entry name" value="PAS-like_dom_sf"/>
</dbReference>
<evidence type="ECO:0000256" key="11">
    <source>
        <dbReference type="ARBA" id="ARBA00023136"/>
    </source>
</evidence>
<dbReference type="PROSITE" id="PS50109">
    <property type="entry name" value="HIS_KIN"/>
    <property type="match status" value="1"/>
</dbReference>
<dbReference type="Pfam" id="PF00512">
    <property type="entry name" value="HisKA"/>
    <property type="match status" value="1"/>
</dbReference>
<comment type="catalytic activity">
    <reaction evidence="1">
        <text>ATP + protein L-histidine = ADP + protein N-phospho-L-histidine.</text>
        <dbReference type="EC" id="2.7.13.3"/>
    </reaction>
</comment>
<feature type="domain" description="Response regulatory" evidence="16">
    <location>
        <begin position="718"/>
        <end position="834"/>
    </location>
</feature>
<dbReference type="PROSITE" id="PS50110">
    <property type="entry name" value="RESPONSE_REGULATORY"/>
    <property type="match status" value="1"/>
</dbReference>
<evidence type="ECO:0000256" key="12">
    <source>
        <dbReference type="PROSITE-ProRule" id="PRU00169"/>
    </source>
</evidence>
<evidence type="ECO:0000259" key="17">
    <source>
        <dbReference type="PROSITE" id="PS50112"/>
    </source>
</evidence>
<dbReference type="Pfam" id="PF02518">
    <property type="entry name" value="HATPase_c"/>
    <property type="match status" value="1"/>
</dbReference>
<proteinExistence type="predicted"/>
<dbReference type="GO" id="GO:0005886">
    <property type="term" value="C:plasma membrane"/>
    <property type="evidence" value="ECO:0007669"/>
    <property type="project" value="UniProtKB-SubCell"/>
</dbReference>
<dbReference type="PANTHER" id="PTHR43547:SF2">
    <property type="entry name" value="HYBRID SIGNAL TRANSDUCTION HISTIDINE KINASE C"/>
    <property type="match status" value="1"/>
</dbReference>
<dbReference type="CDD" id="cd00130">
    <property type="entry name" value="PAS"/>
    <property type="match status" value="1"/>
</dbReference>
<dbReference type="EMBL" id="QZCH01000042">
    <property type="protein sequence ID" value="RJG38273.1"/>
    <property type="molecule type" value="Genomic_DNA"/>
</dbReference>
<protein>
    <recommendedName>
        <fullName evidence="3">histidine kinase</fullName>
        <ecNumber evidence="3">2.7.13.3</ecNumber>
    </recommendedName>
</protein>
<organism evidence="19 20">
    <name type="scientific">Motilimonas pumila</name>
    <dbReference type="NCBI Taxonomy" id="2303987"/>
    <lineage>
        <taxon>Bacteria</taxon>
        <taxon>Pseudomonadati</taxon>
        <taxon>Pseudomonadota</taxon>
        <taxon>Gammaproteobacteria</taxon>
        <taxon>Alteromonadales</taxon>
        <taxon>Alteromonadales genera incertae sedis</taxon>
        <taxon>Motilimonas</taxon>
    </lineage>
</organism>
<dbReference type="InterPro" id="IPR003594">
    <property type="entry name" value="HATPase_dom"/>
</dbReference>
<feature type="domain" description="HAMP" evidence="18">
    <location>
        <begin position="373"/>
        <end position="426"/>
    </location>
</feature>
<keyword evidence="9 14" id="KW-1133">Transmembrane helix</keyword>
<dbReference type="SUPFAM" id="SSF47384">
    <property type="entry name" value="Homodimeric domain of signal transducing histidine kinase"/>
    <property type="match status" value="1"/>
</dbReference>
<dbReference type="InterPro" id="IPR033479">
    <property type="entry name" value="dCache_1"/>
</dbReference>
<dbReference type="CDD" id="cd06225">
    <property type="entry name" value="HAMP"/>
    <property type="match status" value="1"/>
</dbReference>